<reference evidence="7" key="2">
    <citation type="submission" date="2015-01" db="EMBL/GenBank/DDBJ databases">
        <title>Evolutionary Origins and Diversification of the Mycorrhizal Mutualists.</title>
        <authorList>
            <consortium name="DOE Joint Genome Institute"/>
            <consortium name="Mycorrhizal Genomics Consortium"/>
            <person name="Kohler A."/>
            <person name="Kuo A."/>
            <person name="Nagy L.G."/>
            <person name="Floudas D."/>
            <person name="Copeland A."/>
            <person name="Barry K.W."/>
            <person name="Cichocki N."/>
            <person name="Veneault-Fourrey C."/>
            <person name="LaButti K."/>
            <person name="Lindquist E.A."/>
            <person name="Lipzen A."/>
            <person name="Lundell T."/>
            <person name="Morin E."/>
            <person name="Murat C."/>
            <person name="Riley R."/>
            <person name="Ohm R."/>
            <person name="Sun H."/>
            <person name="Tunlid A."/>
            <person name="Henrissat B."/>
            <person name="Grigoriev I.V."/>
            <person name="Hibbett D.S."/>
            <person name="Martin F."/>
        </authorList>
    </citation>
    <scope>NUCLEOTIDE SEQUENCE [LARGE SCALE GENOMIC DNA]</scope>
    <source>
        <strain evidence="7">MUT 4182</strain>
    </source>
</reference>
<dbReference type="InterPro" id="IPR013083">
    <property type="entry name" value="Znf_RING/FYVE/PHD"/>
</dbReference>
<dbReference type="SUPFAM" id="SSF57850">
    <property type="entry name" value="RING/U-box"/>
    <property type="match status" value="1"/>
</dbReference>
<dbReference type="EMBL" id="KN822945">
    <property type="protein sequence ID" value="KIO33975.1"/>
    <property type="molecule type" value="Genomic_DNA"/>
</dbReference>
<evidence type="ECO:0000259" key="5">
    <source>
        <dbReference type="PROSITE" id="PS51292"/>
    </source>
</evidence>
<dbReference type="STRING" id="1051891.A0A0C3QM45"/>
<gene>
    <name evidence="6" type="ORF">M407DRAFT_166160</name>
</gene>
<dbReference type="GO" id="GO:0008270">
    <property type="term" value="F:zinc ion binding"/>
    <property type="evidence" value="ECO:0007669"/>
    <property type="project" value="UniProtKB-KW"/>
</dbReference>
<dbReference type="PROSITE" id="PS51292">
    <property type="entry name" value="ZF_RING_CH"/>
    <property type="match status" value="1"/>
</dbReference>
<accession>A0A0C3QM45</accession>
<evidence type="ECO:0000313" key="6">
    <source>
        <dbReference type="EMBL" id="KIO33975.1"/>
    </source>
</evidence>
<feature type="domain" description="RING-CH-type" evidence="5">
    <location>
        <begin position="41"/>
        <end position="107"/>
    </location>
</feature>
<keyword evidence="1" id="KW-0479">Metal-binding</keyword>
<dbReference type="PANTHER" id="PTHR46347:SF1">
    <property type="entry name" value="RING_FYVE_PHD ZINC FINGER SUPERFAMILY PROTEIN"/>
    <property type="match status" value="1"/>
</dbReference>
<evidence type="ECO:0000256" key="3">
    <source>
        <dbReference type="ARBA" id="ARBA00022833"/>
    </source>
</evidence>
<dbReference type="Pfam" id="PF12906">
    <property type="entry name" value="RINGv"/>
    <property type="match status" value="1"/>
</dbReference>
<keyword evidence="7" id="KW-1185">Reference proteome</keyword>
<dbReference type="AlphaFoldDB" id="A0A0C3QM45"/>
<organism evidence="6 7">
    <name type="scientific">Tulasnella calospora MUT 4182</name>
    <dbReference type="NCBI Taxonomy" id="1051891"/>
    <lineage>
        <taxon>Eukaryota</taxon>
        <taxon>Fungi</taxon>
        <taxon>Dikarya</taxon>
        <taxon>Basidiomycota</taxon>
        <taxon>Agaricomycotina</taxon>
        <taxon>Agaricomycetes</taxon>
        <taxon>Cantharellales</taxon>
        <taxon>Tulasnellaceae</taxon>
        <taxon>Tulasnella</taxon>
    </lineage>
</organism>
<evidence type="ECO:0000256" key="4">
    <source>
        <dbReference type="SAM" id="MobiDB-lite"/>
    </source>
</evidence>
<dbReference type="SMART" id="SM00744">
    <property type="entry name" value="RINGv"/>
    <property type="match status" value="1"/>
</dbReference>
<dbReference type="InterPro" id="IPR011016">
    <property type="entry name" value="Znf_RING-CH"/>
</dbReference>
<evidence type="ECO:0000256" key="1">
    <source>
        <dbReference type="ARBA" id="ARBA00022723"/>
    </source>
</evidence>
<keyword evidence="3" id="KW-0862">Zinc</keyword>
<dbReference type="PANTHER" id="PTHR46347">
    <property type="entry name" value="RING/FYVE/PHD ZINC FINGER SUPERFAMILY PROTEIN"/>
    <property type="match status" value="1"/>
</dbReference>
<name>A0A0C3QM45_9AGAM</name>
<proteinExistence type="predicted"/>
<feature type="region of interest" description="Disordered" evidence="4">
    <location>
        <begin position="1"/>
        <end position="30"/>
    </location>
</feature>
<sequence length="287" mass="31773">MAESAESVELVVNGDPDHGTAGSTEPNTEPLVTLDTLAEREKEKERPTCRICLDDEESKSLIRPCHCRGTMQYIHIECLDAWRKSAAKQSIRGGIACEQCKFEYVDAVQWRRPLWTAIAPVASGIAGGVLQVLPIGVVLLWHFIHGAEGPHNFCTRPKMGPKHLTEVKIVARFWEQLLRLILLSPEPGEPASGYPTTSSSAIIEPIPLLECITPRIVTGFLAALLVSVYHLALRAARTAYPPLRLAHAALLEPAQGLSAVWSLRSGMITYELLRCFFLLYLCDDVRR</sequence>
<evidence type="ECO:0000256" key="2">
    <source>
        <dbReference type="ARBA" id="ARBA00022771"/>
    </source>
</evidence>
<keyword evidence="2" id="KW-0863">Zinc-finger</keyword>
<dbReference type="CDD" id="cd16495">
    <property type="entry name" value="RING_CH-C4HC3_MARCH"/>
    <property type="match status" value="1"/>
</dbReference>
<evidence type="ECO:0000313" key="7">
    <source>
        <dbReference type="Proteomes" id="UP000054248"/>
    </source>
</evidence>
<dbReference type="HOGENOM" id="CLU_970414_0_0_1"/>
<dbReference type="Gene3D" id="3.30.40.10">
    <property type="entry name" value="Zinc/RING finger domain, C3HC4 (zinc finger)"/>
    <property type="match status" value="1"/>
</dbReference>
<dbReference type="Proteomes" id="UP000054248">
    <property type="component" value="Unassembled WGS sequence"/>
</dbReference>
<protein>
    <recommendedName>
        <fullName evidence="5">RING-CH-type domain-containing protein</fullName>
    </recommendedName>
</protein>
<reference evidence="6 7" key="1">
    <citation type="submission" date="2014-04" db="EMBL/GenBank/DDBJ databases">
        <authorList>
            <consortium name="DOE Joint Genome Institute"/>
            <person name="Kuo A."/>
            <person name="Girlanda M."/>
            <person name="Perotto S."/>
            <person name="Kohler A."/>
            <person name="Nagy L.G."/>
            <person name="Floudas D."/>
            <person name="Copeland A."/>
            <person name="Barry K.W."/>
            <person name="Cichocki N."/>
            <person name="Veneault-Fourrey C."/>
            <person name="LaButti K."/>
            <person name="Lindquist E.A."/>
            <person name="Lipzen A."/>
            <person name="Lundell T."/>
            <person name="Morin E."/>
            <person name="Murat C."/>
            <person name="Sun H."/>
            <person name="Tunlid A."/>
            <person name="Henrissat B."/>
            <person name="Grigoriev I.V."/>
            <person name="Hibbett D.S."/>
            <person name="Martin F."/>
            <person name="Nordberg H.P."/>
            <person name="Cantor M.N."/>
            <person name="Hua S.X."/>
        </authorList>
    </citation>
    <scope>NUCLEOTIDE SEQUENCE [LARGE SCALE GENOMIC DNA]</scope>
    <source>
        <strain evidence="6 7">MUT 4182</strain>
    </source>
</reference>
<dbReference type="OrthoDB" id="3219955at2759"/>